<evidence type="ECO:0000313" key="1">
    <source>
        <dbReference type="EMBL" id="VDK18728.1"/>
    </source>
</evidence>
<sequence length="133" mass="15396">MMRRCSVVLIDSVYTSRIAFLHRHNFIRMAHCNCLRSTSQSAIRYNDVKKSDLLDQNKFLYSTDSENGTKPAEGKDVISSNESNLPTKELLFQIDWLFEVLVRFLSSVNFSCLVIHRVINDCSIFLVSTYYSK</sequence>
<proteinExistence type="predicted"/>
<name>A0A0M3J1X1_ANISI</name>
<dbReference type="EMBL" id="UYRR01001473">
    <property type="protein sequence ID" value="VDK18728.1"/>
    <property type="molecule type" value="Genomic_DNA"/>
</dbReference>
<reference evidence="1 2" key="2">
    <citation type="submission" date="2018-11" db="EMBL/GenBank/DDBJ databases">
        <authorList>
            <consortium name="Pathogen Informatics"/>
        </authorList>
    </citation>
    <scope>NUCLEOTIDE SEQUENCE [LARGE SCALE GENOMIC DNA]</scope>
</reference>
<evidence type="ECO:0000313" key="3">
    <source>
        <dbReference type="WBParaSite" id="ASIM_0000152501-mRNA-1"/>
    </source>
</evidence>
<dbReference type="WBParaSite" id="ASIM_0000152501-mRNA-1">
    <property type="protein sequence ID" value="ASIM_0000152501-mRNA-1"/>
    <property type="gene ID" value="ASIM_0000152501"/>
</dbReference>
<protein>
    <submittedName>
        <fullName evidence="1 3">Uncharacterized protein</fullName>
    </submittedName>
</protein>
<organism evidence="3">
    <name type="scientific">Anisakis simplex</name>
    <name type="common">Herring worm</name>
    <dbReference type="NCBI Taxonomy" id="6269"/>
    <lineage>
        <taxon>Eukaryota</taxon>
        <taxon>Metazoa</taxon>
        <taxon>Ecdysozoa</taxon>
        <taxon>Nematoda</taxon>
        <taxon>Chromadorea</taxon>
        <taxon>Rhabditida</taxon>
        <taxon>Spirurina</taxon>
        <taxon>Ascaridomorpha</taxon>
        <taxon>Ascaridoidea</taxon>
        <taxon>Anisakidae</taxon>
        <taxon>Anisakis</taxon>
        <taxon>Anisakis simplex complex</taxon>
    </lineage>
</organism>
<gene>
    <name evidence="1" type="ORF">ASIM_LOCUS1404</name>
</gene>
<keyword evidence="2" id="KW-1185">Reference proteome</keyword>
<dbReference type="AlphaFoldDB" id="A0A0M3J1X1"/>
<evidence type="ECO:0000313" key="2">
    <source>
        <dbReference type="Proteomes" id="UP000267096"/>
    </source>
</evidence>
<reference evidence="3" key="1">
    <citation type="submission" date="2017-02" db="UniProtKB">
        <authorList>
            <consortium name="WormBaseParasite"/>
        </authorList>
    </citation>
    <scope>IDENTIFICATION</scope>
</reference>
<accession>A0A0M3J1X1</accession>
<dbReference type="Proteomes" id="UP000267096">
    <property type="component" value="Unassembled WGS sequence"/>
</dbReference>